<comment type="caution">
    <text evidence="7">The sequence shown here is derived from an EMBL/GenBank/DDBJ whole genome shotgun (WGS) entry which is preliminary data.</text>
</comment>
<evidence type="ECO:0000256" key="5">
    <source>
        <dbReference type="ARBA" id="ARBA00023163"/>
    </source>
</evidence>
<dbReference type="Gene3D" id="1.10.10.10">
    <property type="entry name" value="Winged helix-like DNA-binding domain superfamily/Winged helix DNA-binding domain"/>
    <property type="match status" value="1"/>
</dbReference>
<comment type="similarity">
    <text evidence="1">In the C-terminal section; belongs to the class-I pyridoxal-phosphate-dependent aminotransferase family.</text>
</comment>
<dbReference type="PANTHER" id="PTHR46577:SF1">
    <property type="entry name" value="HTH-TYPE TRANSCRIPTIONAL REGULATORY PROTEIN GABR"/>
    <property type="match status" value="1"/>
</dbReference>
<dbReference type="InterPro" id="IPR004839">
    <property type="entry name" value="Aminotransferase_I/II_large"/>
</dbReference>
<sequence>MPVQWAGLSPQLLLTVDRDSGDRLCAQLERQLRDAIRSGRLQAGERLPSSRELARVLGLSRGLVQDCYAQLQAEGYLVTRVGSATRVAACAQVDAVPAPAPPDARPRLIADFRHGVPDLASFPLADWLWATREAARTMPTAEFDYGDPRGSSALREVVAGYLRRVRGAAADPARTVVCSGYAQGLHLALRALARDGVRVVAYEDPGGPATARAAADEAGLTAVPVPVDEDGVDVRALDATGARAVIVTPAHQWPTGVVLAPDRRHALIEWAARRDGYVIEDDYDAEFRYDREPVGALQGLAADRVISIGTVSKSLAPALRLGWLLCPPALVAAVTDLKRIADRGSPALDQLALARLIESGRYDRHLRRMRTTYATRRTALVEALAQHAPAVRLSGLAAGFHAVAQLPSGVGERTVVAQARGRGVGLYGMSACRASGAGTPVQLVVGFGDVTERAIVAGVAAVADLLG</sequence>
<keyword evidence="7" id="KW-0808">Transferase</keyword>
<keyword evidence="3" id="KW-0805">Transcription regulation</keyword>
<dbReference type="GO" id="GO:0003700">
    <property type="term" value="F:DNA-binding transcription factor activity"/>
    <property type="evidence" value="ECO:0007669"/>
    <property type="project" value="InterPro"/>
</dbReference>
<dbReference type="InterPro" id="IPR036388">
    <property type="entry name" value="WH-like_DNA-bd_sf"/>
</dbReference>
<dbReference type="Pfam" id="PF00392">
    <property type="entry name" value="GntR"/>
    <property type="match status" value="1"/>
</dbReference>
<keyword evidence="8" id="KW-1185">Reference proteome</keyword>
<dbReference type="InterPro" id="IPR015424">
    <property type="entry name" value="PyrdxlP-dep_Trfase"/>
</dbReference>
<evidence type="ECO:0000313" key="8">
    <source>
        <dbReference type="Proteomes" id="UP001108029"/>
    </source>
</evidence>
<proteinExistence type="inferred from homology"/>
<organism evidence="7 8">
    <name type="scientific">Streptomyces guryensis</name>
    <dbReference type="NCBI Taxonomy" id="2886947"/>
    <lineage>
        <taxon>Bacteria</taxon>
        <taxon>Bacillati</taxon>
        <taxon>Actinomycetota</taxon>
        <taxon>Actinomycetes</taxon>
        <taxon>Kitasatosporales</taxon>
        <taxon>Streptomycetaceae</taxon>
        <taxon>Streptomyces</taxon>
    </lineage>
</organism>
<dbReference type="GO" id="GO:0003677">
    <property type="term" value="F:DNA binding"/>
    <property type="evidence" value="ECO:0007669"/>
    <property type="project" value="UniProtKB-KW"/>
</dbReference>
<dbReference type="SMART" id="SM00345">
    <property type="entry name" value="HTH_GNTR"/>
    <property type="match status" value="1"/>
</dbReference>
<dbReference type="CDD" id="cd00609">
    <property type="entry name" value="AAT_like"/>
    <property type="match status" value="1"/>
</dbReference>
<evidence type="ECO:0000256" key="3">
    <source>
        <dbReference type="ARBA" id="ARBA00023015"/>
    </source>
</evidence>
<accession>A0A9Q3VRU9</accession>
<gene>
    <name evidence="7" type="ORF">LJ657_23920</name>
</gene>
<protein>
    <submittedName>
        <fullName evidence="7">PLP-dependent aminotransferase family protein</fullName>
    </submittedName>
</protein>
<dbReference type="PROSITE" id="PS50949">
    <property type="entry name" value="HTH_GNTR"/>
    <property type="match status" value="1"/>
</dbReference>
<dbReference type="Gene3D" id="3.40.640.10">
    <property type="entry name" value="Type I PLP-dependent aspartate aminotransferase-like (Major domain)"/>
    <property type="match status" value="1"/>
</dbReference>
<evidence type="ECO:0000256" key="2">
    <source>
        <dbReference type="ARBA" id="ARBA00022898"/>
    </source>
</evidence>
<dbReference type="SUPFAM" id="SSF53383">
    <property type="entry name" value="PLP-dependent transferases"/>
    <property type="match status" value="1"/>
</dbReference>
<dbReference type="RefSeq" id="WP_232650799.1">
    <property type="nucleotide sequence ID" value="NZ_JAJSBI010000012.1"/>
</dbReference>
<dbReference type="PANTHER" id="PTHR46577">
    <property type="entry name" value="HTH-TYPE TRANSCRIPTIONAL REGULATORY PROTEIN GABR"/>
    <property type="match status" value="1"/>
</dbReference>
<feature type="domain" description="HTH gntR-type" evidence="6">
    <location>
        <begin position="22"/>
        <end position="90"/>
    </location>
</feature>
<reference evidence="7" key="1">
    <citation type="submission" date="2021-12" db="EMBL/GenBank/DDBJ databases">
        <authorList>
            <person name="Lee J.-H."/>
            <person name="Kim S.-B."/>
        </authorList>
    </citation>
    <scope>NUCLEOTIDE SEQUENCE</scope>
    <source>
        <strain evidence="7">NR30</strain>
    </source>
</reference>
<dbReference type="Pfam" id="PF00155">
    <property type="entry name" value="Aminotran_1_2"/>
    <property type="match status" value="1"/>
</dbReference>
<dbReference type="EMBL" id="JAJSBI010000012">
    <property type="protein sequence ID" value="MCD9876632.1"/>
    <property type="molecule type" value="Genomic_DNA"/>
</dbReference>
<dbReference type="InterPro" id="IPR015421">
    <property type="entry name" value="PyrdxlP-dep_Trfase_major"/>
</dbReference>
<evidence type="ECO:0000256" key="4">
    <source>
        <dbReference type="ARBA" id="ARBA00023125"/>
    </source>
</evidence>
<keyword evidence="2" id="KW-0663">Pyridoxal phosphate</keyword>
<name>A0A9Q3VRU9_9ACTN</name>
<evidence type="ECO:0000256" key="1">
    <source>
        <dbReference type="ARBA" id="ARBA00005384"/>
    </source>
</evidence>
<dbReference type="GO" id="GO:0030170">
    <property type="term" value="F:pyridoxal phosphate binding"/>
    <property type="evidence" value="ECO:0007669"/>
    <property type="project" value="InterPro"/>
</dbReference>
<dbReference type="InterPro" id="IPR051446">
    <property type="entry name" value="HTH_trans_reg/aminotransferase"/>
</dbReference>
<dbReference type="PRINTS" id="PR00035">
    <property type="entry name" value="HTHGNTR"/>
</dbReference>
<evidence type="ECO:0000313" key="7">
    <source>
        <dbReference type="EMBL" id="MCD9876632.1"/>
    </source>
</evidence>
<dbReference type="InterPro" id="IPR036390">
    <property type="entry name" value="WH_DNA-bd_sf"/>
</dbReference>
<dbReference type="InterPro" id="IPR000524">
    <property type="entry name" value="Tscrpt_reg_HTH_GntR"/>
</dbReference>
<dbReference type="AlphaFoldDB" id="A0A9Q3VRU9"/>
<keyword evidence="5" id="KW-0804">Transcription</keyword>
<evidence type="ECO:0000259" key="6">
    <source>
        <dbReference type="PROSITE" id="PS50949"/>
    </source>
</evidence>
<dbReference type="GO" id="GO:0008483">
    <property type="term" value="F:transaminase activity"/>
    <property type="evidence" value="ECO:0007669"/>
    <property type="project" value="UniProtKB-KW"/>
</dbReference>
<dbReference type="Proteomes" id="UP001108029">
    <property type="component" value="Unassembled WGS sequence"/>
</dbReference>
<dbReference type="CDD" id="cd07377">
    <property type="entry name" value="WHTH_GntR"/>
    <property type="match status" value="1"/>
</dbReference>
<keyword evidence="7" id="KW-0032">Aminotransferase</keyword>
<keyword evidence="4" id="KW-0238">DNA-binding</keyword>
<dbReference type="SUPFAM" id="SSF46785">
    <property type="entry name" value="Winged helix' DNA-binding domain"/>
    <property type="match status" value="1"/>
</dbReference>